<evidence type="ECO:0000256" key="3">
    <source>
        <dbReference type="ARBA" id="ARBA00023054"/>
    </source>
</evidence>
<dbReference type="Gene3D" id="3.40.50.300">
    <property type="entry name" value="P-loop containing nucleotide triphosphate hydrolases"/>
    <property type="match status" value="2"/>
</dbReference>
<gene>
    <name evidence="7" type="ORF">GOMPHAMPRED_005040</name>
</gene>
<evidence type="ECO:0000256" key="5">
    <source>
        <dbReference type="SAM" id="MobiDB-lite"/>
    </source>
</evidence>
<evidence type="ECO:0000259" key="6">
    <source>
        <dbReference type="Pfam" id="PF13476"/>
    </source>
</evidence>
<dbReference type="PANTHER" id="PTHR45916">
    <property type="entry name" value="STRUCTURAL MAINTENANCE OF CHROMOSOMES PROTEIN 5"/>
    <property type="match status" value="1"/>
</dbReference>
<feature type="domain" description="Rad50/SbcC-type AAA" evidence="6">
    <location>
        <begin position="68"/>
        <end position="291"/>
    </location>
</feature>
<accession>A0A8H3HY24</accession>
<keyword evidence="3 4" id="KW-0175">Coiled coil</keyword>
<organism evidence="7 8">
    <name type="scientific">Gomphillus americanus</name>
    <dbReference type="NCBI Taxonomy" id="1940652"/>
    <lineage>
        <taxon>Eukaryota</taxon>
        <taxon>Fungi</taxon>
        <taxon>Dikarya</taxon>
        <taxon>Ascomycota</taxon>
        <taxon>Pezizomycotina</taxon>
        <taxon>Lecanoromycetes</taxon>
        <taxon>OSLEUM clade</taxon>
        <taxon>Ostropomycetidae</taxon>
        <taxon>Ostropales</taxon>
        <taxon>Graphidaceae</taxon>
        <taxon>Gomphilloideae</taxon>
        <taxon>Gomphillus</taxon>
    </lineage>
</organism>
<dbReference type="PANTHER" id="PTHR45916:SF1">
    <property type="entry name" value="STRUCTURAL MAINTENANCE OF CHROMOSOMES PROTEIN 5"/>
    <property type="match status" value="1"/>
</dbReference>
<dbReference type="EMBL" id="CAJPDQ010000003">
    <property type="protein sequence ID" value="CAF9907177.1"/>
    <property type="molecule type" value="Genomic_DNA"/>
</dbReference>
<protein>
    <recommendedName>
        <fullName evidence="2">Structural maintenance of chromosomes protein 5</fullName>
    </recommendedName>
</protein>
<dbReference type="GO" id="GO:0030915">
    <property type="term" value="C:Smc5-Smc6 complex"/>
    <property type="evidence" value="ECO:0007669"/>
    <property type="project" value="TreeGrafter"/>
</dbReference>
<evidence type="ECO:0000256" key="4">
    <source>
        <dbReference type="SAM" id="Coils"/>
    </source>
</evidence>
<dbReference type="AlphaFoldDB" id="A0A8H3HY24"/>
<feature type="compositionally biased region" description="Basic and acidic residues" evidence="5">
    <location>
        <begin position="824"/>
        <end position="833"/>
    </location>
</feature>
<feature type="coiled-coil region" evidence="4">
    <location>
        <begin position="674"/>
        <end position="701"/>
    </location>
</feature>
<dbReference type="GO" id="GO:0003697">
    <property type="term" value="F:single-stranded DNA binding"/>
    <property type="evidence" value="ECO:0007669"/>
    <property type="project" value="TreeGrafter"/>
</dbReference>
<evidence type="ECO:0000256" key="1">
    <source>
        <dbReference type="ARBA" id="ARBA00010171"/>
    </source>
</evidence>
<dbReference type="InterPro" id="IPR027417">
    <property type="entry name" value="P-loop_NTPase"/>
</dbReference>
<sequence>MPSLRRTPSRRKREDSDDDESDYTSSGSGASPAKRQKNNSNGSRNARESSIEPTMDVSGKHQPGAIVRVRLRNFVTYKDATFEPGPTLNMVIGPNGNGKSTLVCAICLGLGWGSQHLGRAKDVGDFVKHGAAEATIDIELKKDGRKYTTNPKITTIIKKEGNKMMFLLNGKQSNKKACQDIARSFSIQIDNLCQFLPQDRVVEFAALSPVELLKSTQRAIASEDMITWHDELIELGQNLRKVEQTRKSETEDLRNLENRQRMQEADVQRLRERESIKTNIQNLLAVRPVVEYATIKKQFEEIKAKHHEAEKELRELNVREGPTLRAVNEKERYRNAIKNVRDNRRTRVSPAEQVAKERREAIWMCDKKVMLFDGKEDDRRKKMQQSRTEIKRLEGILTNLKRQLEAGCPQFDLAAAQEQIRELQRNRNSIKTETEQVKASQGDINEQMRTKQAQIHRLETDLRNLDSQAGKQEQKLKQINFDTFKAWQWIQENQSQFSNPILGPPIIECSVKDSKYVNVLESLIQQGDMCVFTAQTTADQQKLHRLLKDELHLKKIGTRCVPPPERLRPPVDDSQLQHLGFEGWAKDYIQGPDGVIAMLCEATNLHRTGIVTQTQSDEQFKAAERSHASGWATLKATYRVMKRAEYGPGATSTTVRDVREARVWTDRAIDSSIKENMQTRINDLKQEITILREQFDDCNAKVSQMQTKYKVYQEREKEVEKGKNERLKEQSVFQGLETRIQRIEEQRHDAQQTLADLSDAQFTLSDERDQVFLDRAQAAVAYADAVLDLQQVTLELHETEIMLIEAESDVKTLTDENSSIKKMLQDKEKERNDLATAKRRARQQAEEAQSEVLRMRSEADDQLEAFINTYNADKTMEQYTEEIESERQRLDLIHDGNSGAILQFEKREKDIERLKTKLESLDTAVEEISTKLQETRNKWEPKLDALVKQISSSFAYNMGKINCNGHVEIDKNEDFDQWALQIFVRFREGEQLTRLDSHRQSGGERAVSTIFYLMSLQTLTRSPFRVVDEINQGMDPRNERLVHSRMVAIATGNDDWQPEDENMEEIIRQVDVERADLGMNTGSQYFLITPKLLHDLRYEEGMTVLCVTSGEHQAEETGGNIFKRSLVARQAMRVQAVAA</sequence>
<name>A0A8H3HY24_9LECA</name>
<reference evidence="7" key="1">
    <citation type="submission" date="2021-03" db="EMBL/GenBank/DDBJ databases">
        <authorList>
            <person name="Tagirdzhanova G."/>
        </authorList>
    </citation>
    <scope>NUCLEOTIDE SEQUENCE</scope>
</reference>
<dbReference type="Pfam" id="PF13476">
    <property type="entry name" value="AAA_23"/>
    <property type="match status" value="1"/>
</dbReference>
<feature type="coiled-coil region" evidence="4">
    <location>
        <begin position="904"/>
        <end position="938"/>
    </location>
</feature>
<evidence type="ECO:0000313" key="8">
    <source>
        <dbReference type="Proteomes" id="UP000664169"/>
    </source>
</evidence>
<feature type="coiled-coil region" evidence="4">
    <location>
        <begin position="733"/>
        <end position="760"/>
    </location>
</feature>
<dbReference type="GO" id="GO:0005634">
    <property type="term" value="C:nucleus"/>
    <property type="evidence" value="ECO:0007669"/>
    <property type="project" value="TreeGrafter"/>
</dbReference>
<feature type="region of interest" description="Disordered" evidence="5">
    <location>
        <begin position="1"/>
        <end position="63"/>
    </location>
</feature>
<evidence type="ECO:0000256" key="2">
    <source>
        <dbReference type="ARBA" id="ARBA00018687"/>
    </source>
</evidence>
<comment type="similarity">
    <text evidence="1">Belongs to the SMC family. SMC5 subfamily.</text>
</comment>
<dbReference type="GO" id="GO:0000724">
    <property type="term" value="P:double-strand break repair via homologous recombination"/>
    <property type="evidence" value="ECO:0007669"/>
    <property type="project" value="TreeGrafter"/>
</dbReference>
<dbReference type="Proteomes" id="UP000664169">
    <property type="component" value="Unassembled WGS sequence"/>
</dbReference>
<comment type="caution">
    <text evidence="7">The sequence shown here is derived from an EMBL/GenBank/DDBJ whole genome shotgun (WGS) entry which is preliminary data.</text>
</comment>
<feature type="region of interest" description="Disordered" evidence="5">
    <location>
        <begin position="824"/>
        <end position="851"/>
    </location>
</feature>
<proteinExistence type="inferred from homology"/>
<keyword evidence="8" id="KW-1185">Reference proteome</keyword>
<dbReference type="InterPro" id="IPR038729">
    <property type="entry name" value="Rad50/SbcC_AAA"/>
</dbReference>
<feature type="coiled-coil region" evidence="4">
    <location>
        <begin position="239"/>
        <end position="319"/>
    </location>
</feature>
<evidence type="ECO:0000313" key="7">
    <source>
        <dbReference type="EMBL" id="CAF9907177.1"/>
    </source>
</evidence>
<feature type="coiled-coil region" evidence="4">
    <location>
        <begin position="383"/>
        <end position="475"/>
    </location>
</feature>
<dbReference type="OrthoDB" id="10254973at2759"/>
<dbReference type="SUPFAM" id="SSF52540">
    <property type="entry name" value="P-loop containing nucleoside triphosphate hydrolases"/>
    <property type="match status" value="2"/>
</dbReference>